<protein>
    <submittedName>
        <fullName evidence="7">FAD-binding oxidoreductase</fullName>
    </submittedName>
</protein>
<dbReference type="GO" id="GO:0071949">
    <property type="term" value="F:FAD binding"/>
    <property type="evidence" value="ECO:0007669"/>
    <property type="project" value="InterPro"/>
</dbReference>
<feature type="domain" description="FAD-binding PCMH-type" evidence="6">
    <location>
        <begin position="36"/>
        <end position="204"/>
    </location>
</feature>
<name>A0A9D1KN15_9ACTN</name>
<dbReference type="PANTHER" id="PTHR42973:SF39">
    <property type="entry name" value="FAD-BINDING PCMH-TYPE DOMAIN-CONTAINING PROTEIN"/>
    <property type="match status" value="1"/>
</dbReference>
<sequence length="435" mass="46103">MDQHRLDQLQTRVRGQVHLPTDPGFDRARQPWNRAIEQQPLAVVDAADADDVVEVVRFAGRHRIPVTTQASGHGATGHNNDAILLRTAALDTITVDPDTRTARIGAGVRSGDLQRAVAPHGLTALPGSSPVVTVTGAGLGGGLSWFSRSFGWMSDSIRGLDVVTADGEARHVSADSDAELFWALRGGGGNLAIVTAVELGLHRAPTVVGGRQLWHGRHARAVARAFREMTSTAPDGLTLWFELLQFPGAEPMVAIDSTYLGDEATARGLMSATDQLPAPMADSRAVLSVAELGTITAEPTDPGPGQSRAELLTQLDDAALDALLDEPLDPVLLVQIRHLGGALARPSDSPQGPLTAPYLMYAFGSPSSPEQADAIAQKQSRLAQALPVTGRKPLTFLNPAEDLSAALPSASRRRLREIKAARDPQQLIQGNFGLD</sequence>
<evidence type="ECO:0000259" key="6">
    <source>
        <dbReference type="PROSITE" id="PS51387"/>
    </source>
</evidence>
<gene>
    <name evidence="7" type="ORF">IAA98_04565</name>
</gene>
<dbReference type="InterPro" id="IPR016167">
    <property type="entry name" value="FAD-bd_PCMH_sub1"/>
</dbReference>
<dbReference type="Gene3D" id="3.40.462.20">
    <property type="match status" value="1"/>
</dbReference>
<dbReference type="SUPFAM" id="SSF56176">
    <property type="entry name" value="FAD-binding/transporter-associated domain-like"/>
    <property type="match status" value="1"/>
</dbReference>
<dbReference type="InterPro" id="IPR036318">
    <property type="entry name" value="FAD-bd_PCMH-like_sf"/>
</dbReference>
<reference evidence="7" key="2">
    <citation type="journal article" date="2021" name="PeerJ">
        <title>Extensive microbial diversity within the chicken gut microbiome revealed by metagenomics and culture.</title>
        <authorList>
            <person name="Gilroy R."/>
            <person name="Ravi A."/>
            <person name="Getino M."/>
            <person name="Pursley I."/>
            <person name="Horton D.L."/>
            <person name="Alikhan N.F."/>
            <person name="Baker D."/>
            <person name="Gharbi K."/>
            <person name="Hall N."/>
            <person name="Watson M."/>
            <person name="Adriaenssens E.M."/>
            <person name="Foster-Nyarko E."/>
            <person name="Jarju S."/>
            <person name="Secka A."/>
            <person name="Antonio M."/>
            <person name="Oren A."/>
            <person name="Chaudhuri R.R."/>
            <person name="La Ragione R."/>
            <person name="Hildebrand F."/>
            <person name="Pallen M.J."/>
        </authorList>
    </citation>
    <scope>NUCLEOTIDE SEQUENCE</scope>
    <source>
        <strain evidence="7">ChiGjej1B1-24693</strain>
    </source>
</reference>
<dbReference type="Gene3D" id="3.30.43.10">
    <property type="entry name" value="Uridine Diphospho-n-acetylenolpyruvylglucosamine Reductase, domain 2"/>
    <property type="match status" value="1"/>
</dbReference>
<dbReference type="Gene3D" id="3.30.465.10">
    <property type="match status" value="1"/>
</dbReference>
<dbReference type="GO" id="GO:0016491">
    <property type="term" value="F:oxidoreductase activity"/>
    <property type="evidence" value="ECO:0007669"/>
    <property type="project" value="UniProtKB-KW"/>
</dbReference>
<evidence type="ECO:0000256" key="1">
    <source>
        <dbReference type="ARBA" id="ARBA00001974"/>
    </source>
</evidence>
<evidence type="ECO:0000256" key="5">
    <source>
        <dbReference type="ARBA" id="ARBA00023002"/>
    </source>
</evidence>
<dbReference type="AlphaFoldDB" id="A0A9D1KN15"/>
<evidence type="ECO:0000256" key="4">
    <source>
        <dbReference type="ARBA" id="ARBA00022827"/>
    </source>
</evidence>
<dbReference type="PROSITE" id="PS00862">
    <property type="entry name" value="OX2_COVAL_FAD"/>
    <property type="match status" value="1"/>
</dbReference>
<evidence type="ECO:0000256" key="3">
    <source>
        <dbReference type="ARBA" id="ARBA00022630"/>
    </source>
</evidence>
<comment type="similarity">
    <text evidence="2">Belongs to the oxygen-dependent FAD-linked oxidoreductase family.</text>
</comment>
<keyword evidence="4" id="KW-0274">FAD</keyword>
<dbReference type="InterPro" id="IPR050416">
    <property type="entry name" value="FAD-linked_Oxidoreductase"/>
</dbReference>
<dbReference type="InterPro" id="IPR016166">
    <property type="entry name" value="FAD-bd_PCMH"/>
</dbReference>
<dbReference type="Pfam" id="PF01565">
    <property type="entry name" value="FAD_binding_4"/>
    <property type="match status" value="1"/>
</dbReference>
<accession>A0A9D1KN15</accession>
<evidence type="ECO:0000313" key="8">
    <source>
        <dbReference type="Proteomes" id="UP000886842"/>
    </source>
</evidence>
<keyword evidence="5" id="KW-0560">Oxidoreductase</keyword>
<dbReference type="Proteomes" id="UP000886842">
    <property type="component" value="Unassembled WGS sequence"/>
</dbReference>
<keyword evidence="3" id="KW-0285">Flavoprotein</keyword>
<dbReference type="InterPro" id="IPR016169">
    <property type="entry name" value="FAD-bd_PCMH_sub2"/>
</dbReference>
<dbReference type="InterPro" id="IPR006093">
    <property type="entry name" value="Oxy_OxRdtase_FAD_BS"/>
</dbReference>
<evidence type="ECO:0000256" key="2">
    <source>
        <dbReference type="ARBA" id="ARBA00005466"/>
    </source>
</evidence>
<comment type="cofactor">
    <cofactor evidence="1">
        <name>FAD</name>
        <dbReference type="ChEBI" id="CHEBI:57692"/>
    </cofactor>
</comment>
<dbReference type="PANTHER" id="PTHR42973">
    <property type="entry name" value="BINDING OXIDOREDUCTASE, PUTATIVE (AFU_ORTHOLOGUE AFUA_1G17690)-RELATED"/>
    <property type="match status" value="1"/>
</dbReference>
<organism evidence="7 8">
    <name type="scientific">Candidatus Avipropionibacterium avicola</name>
    <dbReference type="NCBI Taxonomy" id="2840701"/>
    <lineage>
        <taxon>Bacteria</taxon>
        <taxon>Bacillati</taxon>
        <taxon>Actinomycetota</taxon>
        <taxon>Actinomycetes</taxon>
        <taxon>Propionibacteriales</taxon>
        <taxon>Propionibacteriaceae</taxon>
        <taxon>Propionibacteriaceae incertae sedis</taxon>
        <taxon>Candidatus Avipropionibacterium</taxon>
    </lineage>
</organism>
<comment type="caution">
    <text evidence="7">The sequence shown here is derived from an EMBL/GenBank/DDBJ whole genome shotgun (WGS) entry which is preliminary data.</text>
</comment>
<dbReference type="InterPro" id="IPR006094">
    <property type="entry name" value="Oxid_FAD_bind_N"/>
</dbReference>
<reference evidence="7" key="1">
    <citation type="submission" date="2020-10" db="EMBL/GenBank/DDBJ databases">
        <authorList>
            <person name="Gilroy R."/>
        </authorList>
    </citation>
    <scope>NUCLEOTIDE SEQUENCE</scope>
    <source>
        <strain evidence="7">ChiGjej1B1-24693</strain>
    </source>
</reference>
<dbReference type="EMBL" id="DVLP01000139">
    <property type="protein sequence ID" value="HIT74838.1"/>
    <property type="molecule type" value="Genomic_DNA"/>
</dbReference>
<proteinExistence type="inferred from homology"/>
<dbReference type="PROSITE" id="PS51387">
    <property type="entry name" value="FAD_PCMH"/>
    <property type="match status" value="1"/>
</dbReference>
<evidence type="ECO:0000313" key="7">
    <source>
        <dbReference type="EMBL" id="HIT74838.1"/>
    </source>
</evidence>